<evidence type="ECO:0000313" key="2">
    <source>
        <dbReference type="Proteomes" id="UP000789405"/>
    </source>
</evidence>
<dbReference type="EMBL" id="CAJVPY010026320">
    <property type="protein sequence ID" value="CAG8789560.1"/>
    <property type="molecule type" value="Genomic_DNA"/>
</dbReference>
<gene>
    <name evidence="1" type="ORF">DERYTH_LOCUS21128</name>
</gene>
<protein>
    <submittedName>
        <fullName evidence="1">3752_t:CDS:1</fullName>
    </submittedName>
</protein>
<keyword evidence="2" id="KW-1185">Reference proteome</keyword>
<name>A0A9N9JQK3_9GLOM</name>
<dbReference type="OrthoDB" id="2373335at2759"/>
<accession>A0A9N9JQK3</accession>
<dbReference type="AlphaFoldDB" id="A0A9N9JQK3"/>
<sequence>MELAIDETVNKTNCKYTSSIRYNELLESNKKEVLLPKDIVKKLYNYIVTAGQDEYLENKLMGIDFEYNITLDDFRDINDTSKEISKKIADLIGNNDGYYYIYFNVYQSKKKDFGETLRISINTTKNHVFIHLKHGILHQRPEQKHITEEIKSKIKENLNLTSSDIY</sequence>
<dbReference type="Proteomes" id="UP000789405">
    <property type="component" value="Unassembled WGS sequence"/>
</dbReference>
<comment type="caution">
    <text evidence="1">The sequence shown here is derived from an EMBL/GenBank/DDBJ whole genome shotgun (WGS) entry which is preliminary data.</text>
</comment>
<reference evidence="1" key="1">
    <citation type="submission" date="2021-06" db="EMBL/GenBank/DDBJ databases">
        <authorList>
            <person name="Kallberg Y."/>
            <person name="Tangrot J."/>
            <person name="Rosling A."/>
        </authorList>
    </citation>
    <scope>NUCLEOTIDE SEQUENCE</scope>
    <source>
        <strain evidence="1">MA453B</strain>
    </source>
</reference>
<evidence type="ECO:0000313" key="1">
    <source>
        <dbReference type="EMBL" id="CAG8789560.1"/>
    </source>
</evidence>
<organism evidence="1 2">
    <name type="scientific">Dentiscutata erythropus</name>
    <dbReference type="NCBI Taxonomy" id="1348616"/>
    <lineage>
        <taxon>Eukaryota</taxon>
        <taxon>Fungi</taxon>
        <taxon>Fungi incertae sedis</taxon>
        <taxon>Mucoromycota</taxon>
        <taxon>Glomeromycotina</taxon>
        <taxon>Glomeromycetes</taxon>
        <taxon>Diversisporales</taxon>
        <taxon>Gigasporaceae</taxon>
        <taxon>Dentiscutata</taxon>
    </lineage>
</organism>
<proteinExistence type="predicted"/>
<feature type="non-terminal residue" evidence="1">
    <location>
        <position position="1"/>
    </location>
</feature>